<dbReference type="Proteomes" id="UP000199517">
    <property type="component" value="Unassembled WGS sequence"/>
</dbReference>
<reference evidence="5" key="1">
    <citation type="submission" date="2016-10" db="EMBL/GenBank/DDBJ databases">
        <authorList>
            <person name="Varghese N."/>
            <person name="Submissions S."/>
        </authorList>
    </citation>
    <scope>NUCLEOTIDE SEQUENCE [LARGE SCALE GENOMIC DNA]</scope>
    <source>
        <strain evidence="5">DSM 7481</strain>
    </source>
</reference>
<dbReference type="InterPro" id="IPR014440">
    <property type="entry name" value="HCCAis_GSTk"/>
</dbReference>
<dbReference type="SUPFAM" id="SSF52833">
    <property type="entry name" value="Thioredoxin-like"/>
    <property type="match status" value="1"/>
</dbReference>
<dbReference type="InterPro" id="IPR044087">
    <property type="entry name" value="NahD-like"/>
</dbReference>
<evidence type="ECO:0000313" key="4">
    <source>
        <dbReference type="EMBL" id="SFD86882.1"/>
    </source>
</evidence>
<dbReference type="GO" id="GO:0004602">
    <property type="term" value="F:glutathione peroxidase activity"/>
    <property type="evidence" value="ECO:0007669"/>
    <property type="project" value="TreeGrafter"/>
</dbReference>
<dbReference type="PANTHER" id="PTHR42943">
    <property type="entry name" value="GLUTATHIONE S-TRANSFERASE KAPPA"/>
    <property type="match status" value="1"/>
</dbReference>
<evidence type="ECO:0000256" key="1">
    <source>
        <dbReference type="PIRNR" id="PIRNR006386"/>
    </source>
</evidence>
<dbReference type="InterPro" id="IPR001853">
    <property type="entry name" value="DSBA-like_thioredoxin_dom"/>
</dbReference>
<dbReference type="OrthoDB" id="8560325at2"/>
<proteinExistence type="inferred from homology"/>
<dbReference type="GO" id="GO:0004364">
    <property type="term" value="F:glutathione transferase activity"/>
    <property type="evidence" value="ECO:0007669"/>
    <property type="project" value="TreeGrafter"/>
</dbReference>
<organism evidence="4 5">
    <name type="scientific">Paracidovorax konjaci</name>
    <dbReference type="NCBI Taxonomy" id="32040"/>
    <lineage>
        <taxon>Bacteria</taxon>
        <taxon>Pseudomonadati</taxon>
        <taxon>Pseudomonadota</taxon>
        <taxon>Betaproteobacteria</taxon>
        <taxon>Burkholderiales</taxon>
        <taxon>Comamonadaceae</taxon>
        <taxon>Paracidovorax</taxon>
    </lineage>
</organism>
<dbReference type="InterPro" id="IPR051924">
    <property type="entry name" value="GST_Kappa/NadH"/>
</dbReference>
<dbReference type="InterPro" id="IPR036249">
    <property type="entry name" value="Thioredoxin-like_sf"/>
</dbReference>
<evidence type="ECO:0000256" key="2">
    <source>
        <dbReference type="PIRSR" id="PIRSR006386-1"/>
    </source>
</evidence>
<dbReference type="Gene3D" id="3.40.30.10">
    <property type="entry name" value="Glutaredoxin"/>
    <property type="match status" value="1"/>
</dbReference>
<dbReference type="CDD" id="cd03022">
    <property type="entry name" value="DsbA_HCCA_Iso"/>
    <property type="match status" value="1"/>
</dbReference>
<comment type="similarity">
    <text evidence="1">Belongs to the GST superfamily. NadH family.</text>
</comment>
<dbReference type="AlphaFoldDB" id="A0A1I1VV41"/>
<keyword evidence="1 4" id="KW-0413">Isomerase</keyword>
<sequence>MKHIVFYLDFVSPYAWLAFERLPQVLEGVSHSVEYRPVLLGALLQRHGNPGPAGIAPKRDWTYRHAEWLGHALGTGLDMPAHHPFNPLPLLRQSLACSPDGAINRFVAGTVLRHVWQGGGDALDPGRLERLAAALAPQVLPEEPGAAPGARAKALLRANTDAAAAQGVFGVPAFAVDGRVFWGLDGLPMLRACLEGDPWFDGPRWDAVAGLPSGIPTAAP</sequence>
<feature type="active site" description="Nucleophile" evidence="2">
    <location>
        <position position="12"/>
    </location>
</feature>
<comment type="catalytic activity">
    <reaction evidence="1">
        <text>2-hydroxychromene-2-carboxylate = (3E)-4-(2-hydroxyphenyl)-2-oxobut-3-enoate</text>
        <dbReference type="Rhea" id="RHEA:27401"/>
        <dbReference type="ChEBI" id="CHEBI:59350"/>
        <dbReference type="ChEBI" id="CHEBI:59353"/>
        <dbReference type="EC" id="5.99.1.4"/>
    </reaction>
</comment>
<dbReference type="RefSeq" id="WP_092952922.1">
    <property type="nucleotide sequence ID" value="NZ_FOMQ01000007.1"/>
</dbReference>
<accession>A0A1I1VV41</accession>
<dbReference type="EMBL" id="FOMQ01000007">
    <property type="protein sequence ID" value="SFD86882.1"/>
    <property type="molecule type" value="Genomic_DNA"/>
</dbReference>
<dbReference type="Pfam" id="PF01323">
    <property type="entry name" value="DSBA"/>
    <property type="match status" value="1"/>
</dbReference>
<evidence type="ECO:0000259" key="3">
    <source>
        <dbReference type="Pfam" id="PF01323"/>
    </source>
</evidence>
<feature type="domain" description="DSBA-like thioredoxin" evidence="3">
    <location>
        <begin position="4"/>
        <end position="192"/>
    </location>
</feature>
<name>A0A1I1VV41_9BURK</name>
<protein>
    <recommendedName>
        <fullName evidence="1">2-hydroxychromene-2-carboxylate isomerase</fullName>
        <ecNumber evidence="1">5.99.1.4</ecNumber>
    </recommendedName>
</protein>
<dbReference type="STRING" id="32040.SAMN04489710_107215"/>
<keyword evidence="5" id="KW-1185">Reference proteome</keyword>
<dbReference type="PANTHER" id="PTHR42943:SF4">
    <property type="entry name" value="C2H2-TYPE DOMAIN-CONTAINING PROTEIN"/>
    <property type="match status" value="1"/>
</dbReference>
<dbReference type="EC" id="5.99.1.4" evidence="1"/>
<evidence type="ECO:0000313" key="5">
    <source>
        <dbReference type="Proteomes" id="UP000199517"/>
    </source>
</evidence>
<dbReference type="PIRSF" id="PIRSF006386">
    <property type="entry name" value="HCCAis_GSTk"/>
    <property type="match status" value="1"/>
</dbReference>
<gene>
    <name evidence="4" type="ORF">SAMN04489710_107215</name>
</gene>
<dbReference type="GO" id="GO:0006749">
    <property type="term" value="P:glutathione metabolic process"/>
    <property type="evidence" value="ECO:0007669"/>
    <property type="project" value="TreeGrafter"/>
</dbReference>
<dbReference type="GO" id="GO:0018845">
    <property type="term" value="F:2-hydroxychromene-2-carboxylate isomerase activity"/>
    <property type="evidence" value="ECO:0007669"/>
    <property type="project" value="UniProtKB-UniRule"/>
</dbReference>
<dbReference type="GO" id="GO:1901170">
    <property type="term" value="P:naphthalene catabolic process"/>
    <property type="evidence" value="ECO:0007669"/>
    <property type="project" value="InterPro"/>
</dbReference>